<dbReference type="AlphaFoldDB" id="A0A5C3PW64"/>
<proteinExistence type="predicted"/>
<gene>
    <name evidence="1" type="ORF">K466DRAFT_72529</name>
</gene>
<keyword evidence="2" id="KW-1185">Reference proteome</keyword>
<dbReference type="InParanoid" id="A0A5C3PW64"/>
<sequence>MYKSIGTDVLGMHVAVAWPLGRRTSTWDTDSRYDMDTPTLAAQDTSEASRPHLTRYRAIRDVIPHLPSARSTPDAVIIPRRMHVVRSPIRLVHRACTIYKFLEIFWRSKFECRSSLTHSRWSTISSDGDPDSVCGSAEWTFSTAARRRGAPAFLVLGCQWDGEHTHHPLIQGGELLHATGRRSVVGTWDSNLADGCKGW</sequence>
<name>A0A5C3PW64_9APHY</name>
<evidence type="ECO:0000313" key="2">
    <source>
        <dbReference type="Proteomes" id="UP000308197"/>
    </source>
</evidence>
<dbReference type="EMBL" id="ML210977">
    <property type="protein sequence ID" value="TFK93772.1"/>
    <property type="molecule type" value="Genomic_DNA"/>
</dbReference>
<dbReference type="Proteomes" id="UP000308197">
    <property type="component" value="Unassembled WGS sequence"/>
</dbReference>
<organism evidence="1 2">
    <name type="scientific">Polyporus arcularius HHB13444</name>
    <dbReference type="NCBI Taxonomy" id="1314778"/>
    <lineage>
        <taxon>Eukaryota</taxon>
        <taxon>Fungi</taxon>
        <taxon>Dikarya</taxon>
        <taxon>Basidiomycota</taxon>
        <taxon>Agaricomycotina</taxon>
        <taxon>Agaricomycetes</taxon>
        <taxon>Polyporales</taxon>
        <taxon>Polyporaceae</taxon>
        <taxon>Polyporus</taxon>
    </lineage>
</organism>
<protein>
    <submittedName>
        <fullName evidence="1">Uncharacterized protein</fullName>
    </submittedName>
</protein>
<reference evidence="1 2" key="1">
    <citation type="journal article" date="2019" name="Nat. Ecol. Evol.">
        <title>Megaphylogeny resolves global patterns of mushroom evolution.</title>
        <authorList>
            <person name="Varga T."/>
            <person name="Krizsan K."/>
            <person name="Foldi C."/>
            <person name="Dima B."/>
            <person name="Sanchez-Garcia M."/>
            <person name="Sanchez-Ramirez S."/>
            <person name="Szollosi G.J."/>
            <person name="Szarkandi J.G."/>
            <person name="Papp V."/>
            <person name="Albert L."/>
            <person name="Andreopoulos W."/>
            <person name="Angelini C."/>
            <person name="Antonin V."/>
            <person name="Barry K.W."/>
            <person name="Bougher N.L."/>
            <person name="Buchanan P."/>
            <person name="Buyck B."/>
            <person name="Bense V."/>
            <person name="Catcheside P."/>
            <person name="Chovatia M."/>
            <person name="Cooper J."/>
            <person name="Damon W."/>
            <person name="Desjardin D."/>
            <person name="Finy P."/>
            <person name="Geml J."/>
            <person name="Haridas S."/>
            <person name="Hughes K."/>
            <person name="Justo A."/>
            <person name="Karasinski D."/>
            <person name="Kautmanova I."/>
            <person name="Kiss B."/>
            <person name="Kocsube S."/>
            <person name="Kotiranta H."/>
            <person name="LaButti K.M."/>
            <person name="Lechner B.E."/>
            <person name="Liimatainen K."/>
            <person name="Lipzen A."/>
            <person name="Lukacs Z."/>
            <person name="Mihaltcheva S."/>
            <person name="Morgado L.N."/>
            <person name="Niskanen T."/>
            <person name="Noordeloos M.E."/>
            <person name="Ohm R.A."/>
            <person name="Ortiz-Santana B."/>
            <person name="Ovrebo C."/>
            <person name="Racz N."/>
            <person name="Riley R."/>
            <person name="Savchenko A."/>
            <person name="Shiryaev A."/>
            <person name="Soop K."/>
            <person name="Spirin V."/>
            <person name="Szebenyi C."/>
            <person name="Tomsovsky M."/>
            <person name="Tulloss R.E."/>
            <person name="Uehling J."/>
            <person name="Grigoriev I.V."/>
            <person name="Vagvolgyi C."/>
            <person name="Papp T."/>
            <person name="Martin F.M."/>
            <person name="Miettinen O."/>
            <person name="Hibbett D.S."/>
            <person name="Nagy L.G."/>
        </authorList>
    </citation>
    <scope>NUCLEOTIDE SEQUENCE [LARGE SCALE GENOMIC DNA]</scope>
    <source>
        <strain evidence="1 2">HHB13444</strain>
    </source>
</reference>
<evidence type="ECO:0000313" key="1">
    <source>
        <dbReference type="EMBL" id="TFK93772.1"/>
    </source>
</evidence>
<accession>A0A5C3PW64</accession>